<keyword evidence="4" id="KW-0238">DNA-binding</keyword>
<dbReference type="GO" id="GO:0006298">
    <property type="term" value="P:mismatch repair"/>
    <property type="evidence" value="ECO:0007669"/>
    <property type="project" value="InterPro"/>
</dbReference>
<dbReference type="InterPro" id="IPR007696">
    <property type="entry name" value="DNA_mismatch_repair_MutS_core"/>
</dbReference>
<dbReference type="STRING" id="1036808.A0A0C2YRD3"/>
<feature type="region of interest" description="Disordered" evidence="5">
    <location>
        <begin position="1"/>
        <end position="60"/>
    </location>
</feature>
<evidence type="ECO:0000313" key="7">
    <source>
        <dbReference type="EMBL" id="KIM52288.1"/>
    </source>
</evidence>
<dbReference type="Gene3D" id="3.40.50.300">
    <property type="entry name" value="P-loop containing nucleotide triphosphate hydrolases"/>
    <property type="match status" value="1"/>
</dbReference>
<dbReference type="OrthoDB" id="29596at2759"/>
<dbReference type="EMBL" id="KN822215">
    <property type="protein sequence ID" value="KIM52288.1"/>
    <property type="molecule type" value="Genomic_DNA"/>
</dbReference>
<protein>
    <recommendedName>
        <fullName evidence="6">DNA mismatch repair proteins mutS family domain-containing protein</fullName>
    </recommendedName>
</protein>
<dbReference type="GO" id="GO:0030983">
    <property type="term" value="F:mismatched DNA binding"/>
    <property type="evidence" value="ECO:0007669"/>
    <property type="project" value="InterPro"/>
</dbReference>
<dbReference type="InParanoid" id="A0A0C2YRD3"/>
<comment type="similarity">
    <text evidence="1">Belongs to the DNA mismatch repair MutS family.</text>
</comment>
<evidence type="ECO:0000259" key="6">
    <source>
        <dbReference type="PROSITE" id="PS00486"/>
    </source>
</evidence>
<dbReference type="SUPFAM" id="SSF52540">
    <property type="entry name" value="P-loop containing nucleoside triphosphate hydrolases"/>
    <property type="match status" value="1"/>
</dbReference>
<evidence type="ECO:0000256" key="1">
    <source>
        <dbReference type="ARBA" id="ARBA00006271"/>
    </source>
</evidence>
<dbReference type="HOGENOM" id="CLU_002472_8_0_1"/>
<keyword evidence="8" id="KW-1185">Reference proteome</keyword>
<dbReference type="InterPro" id="IPR036187">
    <property type="entry name" value="DNA_mismatch_repair_MutS_sf"/>
</dbReference>
<evidence type="ECO:0000256" key="4">
    <source>
        <dbReference type="ARBA" id="ARBA00023125"/>
    </source>
</evidence>
<dbReference type="AlphaFoldDB" id="A0A0C2YRD3"/>
<keyword evidence="2" id="KW-0547">Nucleotide-binding</keyword>
<dbReference type="Proteomes" id="UP000053989">
    <property type="component" value="Unassembled WGS sequence"/>
</dbReference>
<accession>A0A0C2YRD3</accession>
<evidence type="ECO:0000256" key="5">
    <source>
        <dbReference type="SAM" id="MobiDB-lite"/>
    </source>
</evidence>
<dbReference type="PIRSF" id="PIRSF005813">
    <property type="entry name" value="MSH2"/>
    <property type="match status" value="1"/>
</dbReference>
<evidence type="ECO:0000256" key="3">
    <source>
        <dbReference type="ARBA" id="ARBA00022840"/>
    </source>
</evidence>
<dbReference type="InterPro" id="IPR000432">
    <property type="entry name" value="DNA_mismatch_repair_MutS_C"/>
</dbReference>
<keyword evidence="3" id="KW-0067">ATP-binding</keyword>
<organism evidence="7 8">
    <name type="scientific">Scleroderma citrinum Foug A</name>
    <dbReference type="NCBI Taxonomy" id="1036808"/>
    <lineage>
        <taxon>Eukaryota</taxon>
        <taxon>Fungi</taxon>
        <taxon>Dikarya</taxon>
        <taxon>Basidiomycota</taxon>
        <taxon>Agaricomycotina</taxon>
        <taxon>Agaricomycetes</taxon>
        <taxon>Agaricomycetidae</taxon>
        <taxon>Boletales</taxon>
        <taxon>Sclerodermatineae</taxon>
        <taxon>Sclerodermataceae</taxon>
        <taxon>Scleroderma</taxon>
    </lineage>
</organism>
<dbReference type="Pfam" id="PF05192">
    <property type="entry name" value="MutS_III"/>
    <property type="match status" value="1"/>
</dbReference>
<feature type="domain" description="DNA mismatch repair proteins mutS family" evidence="6">
    <location>
        <begin position="715"/>
        <end position="731"/>
    </location>
</feature>
<gene>
    <name evidence="7" type="ORF">SCLCIDRAFT_18205</name>
</gene>
<reference evidence="8" key="2">
    <citation type="submission" date="2015-01" db="EMBL/GenBank/DDBJ databases">
        <title>Evolutionary Origins and Diversification of the Mycorrhizal Mutualists.</title>
        <authorList>
            <consortium name="DOE Joint Genome Institute"/>
            <consortium name="Mycorrhizal Genomics Consortium"/>
            <person name="Kohler A."/>
            <person name="Kuo A."/>
            <person name="Nagy L.G."/>
            <person name="Floudas D."/>
            <person name="Copeland A."/>
            <person name="Barry K.W."/>
            <person name="Cichocki N."/>
            <person name="Veneault-Fourrey C."/>
            <person name="LaButti K."/>
            <person name="Lindquist E.A."/>
            <person name="Lipzen A."/>
            <person name="Lundell T."/>
            <person name="Morin E."/>
            <person name="Murat C."/>
            <person name="Riley R."/>
            <person name="Ohm R."/>
            <person name="Sun H."/>
            <person name="Tunlid A."/>
            <person name="Henrissat B."/>
            <person name="Grigoriev I.V."/>
            <person name="Hibbett D.S."/>
            <person name="Martin F."/>
        </authorList>
    </citation>
    <scope>NUCLEOTIDE SEQUENCE [LARGE SCALE GENOMIC DNA]</scope>
    <source>
        <strain evidence="8">Foug A</strain>
    </source>
</reference>
<proteinExistence type="inferred from homology"/>
<sequence length="964" mass="106602">MAKSGLKRQKSKTRTVLEEDGLYANGRQDSPNSSKRVRWDVTSDTLDDPPPSPQKEQTSGRLGCAYYDPLKCVVYVLEDSREDTHYDLTKMLVEHNTPDIILTSSKSDDNFIAVLQDYAEAAGCIMQIRPHKEFFAARGRDRILSLKILAELGGETDHASDVSSAVSSGSGLRNAYDFMQKRAPKTGDPNINRWNAAIRLANFASVESAPLCLSSIGALIDFLTRERVAGELDHDGPEGPKIQSIEVLALHKVMHINVDALYSLQIFENENHASMHSDKTKEGLSLFGILNTTRTALGRSLLRTWLLRPSTSLEVIQARHDAVECFLLPENIAAAGALQTHLKGITNIPRTLGTLKSGKGTTNDWQALVKFTYHSSMLSDALSELYRCRNVEVVEKLIRVMDISRFKEIGNNINETIDWEESIEAGRVCIRPHVDEGLDKCKHIYRGIDSVLSKVAQQISESVPSDYAATLNVVYFPQLGFLIAVPMLEEWKSDAGIQVLEGWNFQIRSLIPGTDMDLHIGDLHPAIIDREIELVHDLLEKIIPFHDSMINACDVCAELDCLLAFAEAARTFDYRRPQMIDGSIIDIVQGRHPLQELVVDAFVPNDAHLVGGVGLGQPYEPIHDSNAANDSNLNSIVLCTGANACGKSVYLKQVALIQYMAQPLSFVPAESATLGIVDKIFTRIQTRESVSKVQSAFMIDLNQVSLALRNCTSRSLILLDEFGKGTSSTDGAGLFCGVLKHLLNRGANCPKVLAATHFHEVFSKKFLNPDSLPITFLHMEVLFTCNDGDLLNLEELVTSDTHTGKGESRETPCAPLLGERITYLYRVAPGLAYSSNAAQCAAIFGLPGSTVARAQYVSKLVATHDLHKLLEEQMSEAELRDLQVAEEVARRFLGWDLTSEVAAHQTSVRAQLGRVLGQDVDHDKIHASVSDMHVLPYKYNDTPAEEIQHWDKWNTCLGNVEAVR</sequence>
<dbReference type="GO" id="GO:0051026">
    <property type="term" value="P:chiasma assembly"/>
    <property type="evidence" value="ECO:0007669"/>
    <property type="project" value="TreeGrafter"/>
</dbReference>
<dbReference type="GO" id="GO:0005524">
    <property type="term" value="F:ATP binding"/>
    <property type="evidence" value="ECO:0007669"/>
    <property type="project" value="UniProtKB-KW"/>
</dbReference>
<dbReference type="SMART" id="SM00533">
    <property type="entry name" value="MUTSd"/>
    <property type="match status" value="1"/>
</dbReference>
<dbReference type="InterPro" id="IPR027417">
    <property type="entry name" value="P-loop_NTPase"/>
</dbReference>
<dbReference type="Pfam" id="PF00488">
    <property type="entry name" value="MutS_V"/>
    <property type="match status" value="1"/>
</dbReference>
<dbReference type="InterPro" id="IPR011184">
    <property type="entry name" value="DNA_mismatch_repair_Msh2"/>
</dbReference>
<dbReference type="InterPro" id="IPR045076">
    <property type="entry name" value="MutS"/>
</dbReference>
<dbReference type="PROSITE" id="PS00486">
    <property type="entry name" value="DNA_MISMATCH_REPAIR_2"/>
    <property type="match status" value="1"/>
</dbReference>
<evidence type="ECO:0000313" key="8">
    <source>
        <dbReference type="Proteomes" id="UP000053989"/>
    </source>
</evidence>
<dbReference type="GO" id="GO:0005634">
    <property type="term" value="C:nucleus"/>
    <property type="evidence" value="ECO:0007669"/>
    <property type="project" value="TreeGrafter"/>
</dbReference>
<name>A0A0C2YRD3_9AGAM</name>
<dbReference type="CDD" id="cd03281">
    <property type="entry name" value="ABC_MSH5_euk"/>
    <property type="match status" value="1"/>
</dbReference>
<dbReference type="SUPFAM" id="SSF48334">
    <property type="entry name" value="DNA repair protein MutS, domain III"/>
    <property type="match status" value="1"/>
</dbReference>
<dbReference type="Gene3D" id="1.10.1420.10">
    <property type="match status" value="1"/>
</dbReference>
<dbReference type="SMART" id="SM00534">
    <property type="entry name" value="MUTSac"/>
    <property type="match status" value="1"/>
</dbReference>
<reference evidence="7 8" key="1">
    <citation type="submission" date="2014-04" db="EMBL/GenBank/DDBJ databases">
        <authorList>
            <consortium name="DOE Joint Genome Institute"/>
            <person name="Kuo A."/>
            <person name="Kohler A."/>
            <person name="Nagy L.G."/>
            <person name="Floudas D."/>
            <person name="Copeland A."/>
            <person name="Barry K.W."/>
            <person name="Cichocki N."/>
            <person name="Veneault-Fourrey C."/>
            <person name="LaButti K."/>
            <person name="Lindquist E.A."/>
            <person name="Lipzen A."/>
            <person name="Lundell T."/>
            <person name="Morin E."/>
            <person name="Murat C."/>
            <person name="Sun H."/>
            <person name="Tunlid A."/>
            <person name="Henrissat B."/>
            <person name="Grigoriev I.V."/>
            <person name="Hibbett D.S."/>
            <person name="Martin F."/>
            <person name="Nordberg H.P."/>
            <person name="Cantor M.N."/>
            <person name="Hua S.X."/>
        </authorList>
    </citation>
    <scope>NUCLEOTIDE SEQUENCE [LARGE SCALE GENOMIC DNA]</scope>
    <source>
        <strain evidence="7 8">Foug A</strain>
    </source>
</reference>
<evidence type="ECO:0000256" key="2">
    <source>
        <dbReference type="ARBA" id="ARBA00022741"/>
    </source>
</evidence>
<feature type="compositionally biased region" description="Basic residues" evidence="5">
    <location>
        <begin position="1"/>
        <end position="13"/>
    </location>
</feature>
<dbReference type="PANTHER" id="PTHR11361:SF20">
    <property type="entry name" value="MUTS PROTEIN HOMOLOG 5"/>
    <property type="match status" value="1"/>
</dbReference>
<dbReference type="GO" id="GO:0140664">
    <property type="term" value="F:ATP-dependent DNA damage sensor activity"/>
    <property type="evidence" value="ECO:0007669"/>
    <property type="project" value="InterPro"/>
</dbReference>
<dbReference type="PANTHER" id="PTHR11361">
    <property type="entry name" value="DNA MISMATCH REPAIR PROTEIN MUTS FAMILY MEMBER"/>
    <property type="match status" value="1"/>
</dbReference>